<dbReference type="Proteomes" id="UP000186922">
    <property type="component" value="Unassembled WGS sequence"/>
</dbReference>
<name>A0A1D1UL43_RAMVA</name>
<organism evidence="1 2">
    <name type="scientific">Ramazzottius varieornatus</name>
    <name type="common">Water bear</name>
    <name type="synonym">Tardigrade</name>
    <dbReference type="NCBI Taxonomy" id="947166"/>
    <lineage>
        <taxon>Eukaryota</taxon>
        <taxon>Metazoa</taxon>
        <taxon>Ecdysozoa</taxon>
        <taxon>Tardigrada</taxon>
        <taxon>Eutardigrada</taxon>
        <taxon>Parachela</taxon>
        <taxon>Hypsibioidea</taxon>
        <taxon>Ramazzottiidae</taxon>
        <taxon>Ramazzottius</taxon>
    </lineage>
</organism>
<accession>A0A1D1UL43</accession>
<reference evidence="1 2" key="1">
    <citation type="journal article" date="2016" name="Nat. Commun.">
        <title>Extremotolerant tardigrade genome and improved radiotolerance of human cultured cells by tardigrade-unique protein.</title>
        <authorList>
            <person name="Hashimoto T."/>
            <person name="Horikawa D.D."/>
            <person name="Saito Y."/>
            <person name="Kuwahara H."/>
            <person name="Kozuka-Hata H."/>
            <person name="Shin-I T."/>
            <person name="Minakuchi Y."/>
            <person name="Ohishi K."/>
            <person name="Motoyama A."/>
            <person name="Aizu T."/>
            <person name="Enomoto A."/>
            <person name="Kondo K."/>
            <person name="Tanaka S."/>
            <person name="Hara Y."/>
            <person name="Koshikawa S."/>
            <person name="Sagara H."/>
            <person name="Miura T."/>
            <person name="Yokobori S."/>
            <person name="Miyagawa K."/>
            <person name="Suzuki Y."/>
            <person name="Kubo T."/>
            <person name="Oyama M."/>
            <person name="Kohara Y."/>
            <person name="Fujiyama A."/>
            <person name="Arakawa K."/>
            <person name="Katayama T."/>
            <person name="Toyoda A."/>
            <person name="Kunieda T."/>
        </authorList>
    </citation>
    <scope>NUCLEOTIDE SEQUENCE [LARGE SCALE GENOMIC DNA]</scope>
    <source>
        <strain evidence="1 2">YOKOZUNA-1</strain>
    </source>
</reference>
<evidence type="ECO:0000313" key="2">
    <source>
        <dbReference type="Proteomes" id="UP000186922"/>
    </source>
</evidence>
<proteinExistence type="predicted"/>
<sequence length="146" mass="16311">MTQPMSFAQCSADRGKHSGTTIWTLLRIYLACQKAILRSKLRLRAPLFPTVEPNPAPIQNAAPAPSAAQRRRNFAASHAANVDLPGSVWHGETWGDQHDPPNRLAADVDNFDWRSKFWLGKWSSIPEKDQNLEAYLAVMGKPETYA</sequence>
<dbReference type="AlphaFoldDB" id="A0A1D1UL43"/>
<dbReference type="EMBL" id="BDGG01000001">
    <property type="protein sequence ID" value="GAU90161.1"/>
    <property type="molecule type" value="Genomic_DNA"/>
</dbReference>
<evidence type="ECO:0000313" key="1">
    <source>
        <dbReference type="EMBL" id="GAU90161.1"/>
    </source>
</evidence>
<gene>
    <name evidence="1" type="primary">RvY_02619-1</name>
    <name evidence="1" type="synonym">RvY_02619.1</name>
    <name evidence="1" type="ORF">RvY_02619</name>
</gene>
<keyword evidence="2" id="KW-1185">Reference proteome</keyword>
<comment type="caution">
    <text evidence="1">The sequence shown here is derived from an EMBL/GenBank/DDBJ whole genome shotgun (WGS) entry which is preliminary data.</text>
</comment>
<protein>
    <submittedName>
        <fullName evidence="1">Uncharacterized protein</fullName>
    </submittedName>
</protein>